<dbReference type="Proteomes" id="UP000254545">
    <property type="component" value="Unassembled WGS sequence"/>
</dbReference>
<feature type="signal peptide" evidence="1">
    <location>
        <begin position="1"/>
        <end position="22"/>
    </location>
</feature>
<organism evidence="2 3">
    <name type="scientific">Klebsiella variicola</name>
    <dbReference type="NCBI Taxonomy" id="244366"/>
    <lineage>
        <taxon>Bacteria</taxon>
        <taxon>Pseudomonadati</taxon>
        <taxon>Pseudomonadota</taxon>
        <taxon>Gammaproteobacteria</taxon>
        <taxon>Enterobacterales</taxon>
        <taxon>Enterobacteriaceae</taxon>
        <taxon>Klebsiella/Raoultella group</taxon>
        <taxon>Klebsiella</taxon>
        <taxon>Klebsiella pneumoniae complex</taxon>
    </lineage>
</organism>
<dbReference type="Pfam" id="PF11769">
    <property type="entry name" value="DUF3313"/>
    <property type="match status" value="1"/>
</dbReference>
<dbReference type="EMBL" id="UGKR01000003">
    <property type="protein sequence ID" value="STS91074.1"/>
    <property type="molecule type" value="Genomic_DNA"/>
</dbReference>
<protein>
    <submittedName>
        <fullName evidence="2">Membrane lipoprotein</fullName>
    </submittedName>
</protein>
<sequence length="277" mass="29814">MRTRVLLKVAALAGLLALTGCAAKVAQPNQYSGFLKDYSSLKETTSASGKPELRWIDPNFNPANYDNIVYHPVTYYPVPKPTTQVGEKALQDILNYTNKELKQAISERKPLATTAGKRSLIFRGAITGVDSSKEGLQFYEVIPVAMIVAGTQAATGHRTMDTDLYFEAEVIDASTNKPVIKVVRKGEGKTLANENTPLTVDTLKQVIDDMAVDAVKFDPSSALIVPAPSDDGAVSLLSPQASLRRSSSCSGLANITRLPNRISASPITALLCQIYPS</sequence>
<feature type="chain" id="PRO_5028803079" evidence="1">
    <location>
        <begin position="23"/>
        <end position="277"/>
    </location>
</feature>
<dbReference type="InterPro" id="IPR021747">
    <property type="entry name" value="DUF3313"/>
</dbReference>
<gene>
    <name evidence="2" type="ORF">NCTC9177_04976</name>
</gene>
<name>A0A7H4ML74_KLEVA</name>
<reference evidence="2 3" key="1">
    <citation type="submission" date="2018-06" db="EMBL/GenBank/DDBJ databases">
        <authorList>
            <consortium name="Pathogen Informatics"/>
            <person name="Doyle S."/>
        </authorList>
    </citation>
    <scope>NUCLEOTIDE SEQUENCE [LARGE SCALE GENOMIC DNA]</scope>
    <source>
        <strain evidence="2 3">NCTC9177</strain>
    </source>
</reference>
<dbReference type="PROSITE" id="PS51257">
    <property type="entry name" value="PROKAR_LIPOPROTEIN"/>
    <property type="match status" value="1"/>
</dbReference>
<keyword evidence="2" id="KW-0449">Lipoprotein</keyword>
<accession>A0A7H4ML74</accession>
<evidence type="ECO:0000313" key="2">
    <source>
        <dbReference type="EMBL" id="STS91074.1"/>
    </source>
</evidence>
<keyword evidence="1" id="KW-0732">Signal</keyword>
<comment type="caution">
    <text evidence="2">The sequence shown here is derived from an EMBL/GenBank/DDBJ whole genome shotgun (WGS) entry which is preliminary data.</text>
</comment>
<proteinExistence type="predicted"/>
<evidence type="ECO:0000256" key="1">
    <source>
        <dbReference type="SAM" id="SignalP"/>
    </source>
</evidence>
<evidence type="ECO:0000313" key="3">
    <source>
        <dbReference type="Proteomes" id="UP000254545"/>
    </source>
</evidence>
<dbReference type="AlphaFoldDB" id="A0A7H4ML74"/>